<dbReference type="Gene3D" id="3.90.550.10">
    <property type="entry name" value="Spore Coat Polysaccharide Biosynthesis Protein SpsA, Chain A"/>
    <property type="match status" value="1"/>
</dbReference>
<reference evidence="1" key="2">
    <citation type="submission" date="2023-01" db="EMBL/GenBank/DDBJ databases">
        <authorList>
            <person name="Sun Q."/>
            <person name="Evtushenko L."/>
        </authorList>
    </citation>
    <scope>NUCLEOTIDE SEQUENCE</scope>
    <source>
        <strain evidence="1">VKM Ac-1069</strain>
    </source>
</reference>
<protein>
    <submittedName>
        <fullName evidence="1">Hemolytic protein HlpA</fullName>
    </submittedName>
</protein>
<dbReference type="RefSeq" id="WP_051738401.1">
    <property type="nucleotide sequence ID" value="NZ_BAAAUZ010000086.1"/>
</dbReference>
<dbReference type="AlphaFoldDB" id="A0A9W6P1U5"/>
<proteinExistence type="predicted"/>
<dbReference type="InterPro" id="IPR029044">
    <property type="entry name" value="Nucleotide-diphossugar_trans"/>
</dbReference>
<sequence>MLLIMFNRPDKVRRMVQLLRVVRPQRLLVAADGPRANVPEDTIRCAEARRAIDDVDWPCDIEVLFQDVNLGCKRGPETAINWFFSRVSEGLILEDDCLPSADFFPFCAELLERYRHEEQVMMISGFNSVGSWADTEKSYLSSRTSPTWGWATWARAWAAYDPAMSAWSTPEGRRAVRRRLPFVEYLLLRRRFDSVVAGELHAWDFAWAFAMLYRGGMSLIAARNVVSNVGFGVDATHTRNPWCAEARVPVLPILFPLVHVDRVELSPAFERAAYRTRWPWARRIMTLLPSRIAECIRALTYAGVSRGLFVGAGNPARTGRGESQRVSY</sequence>
<evidence type="ECO:0000313" key="2">
    <source>
        <dbReference type="Proteomes" id="UP001143463"/>
    </source>
</evidence>
<accession>A0A9W6P1U5</accession>
<dbReference type="EMBL" id="BSFQ01000101">
    <property type="protein sequence ID" value="GLL16277.1"/>
    <property type="molecule type" value="Genomic_DNA"/>
</dbReference>
<gene>
    <name evidence="1" type="ORF">GCM10017577_74390</name>
</gene>
<dbReference type="Proteomes" id="UP001143463">
    <property type="component" value="Unassembled WGS sequence"/>
</dbReference>
<keyword evidence="2" id="KW-1185">Reference proteome</keyword>
<name>A0A9W6P1U5_9PSEU</name>
<reference evidence="1" key="1">
    <citation type="journal article" date="2014" name="Int. J. Syst. Evol. Microbiol.">
        <title>Complete genome sequence of Corynebacterium casei LMG S-19264T (=DSM 44701T), isolated from a smear-ripened cheese.</title>
        <authorList>
            <consortium name="US DOE Joint Genome Institute (JGI-PGF)"/>
            <person name="Walter F."/>
            <person name="Albersmeier A."/>
            <person name="Kalinowski J."/>
            <person name="Ruckert C."/>
        </authorList>
    </citation>
    <scope>NUCLEOTIDE SEQUENCE</scope>
    <source>
        <strain evidence="1">VKM Ac-1069</strain>
    </source>
</reference>
<comment type="caution">
    <text evidence="1">The sequence shown here is derived from an EMBL/GenBank/DDBJ whole genome shotgun (WGS) entry which is preliminary data.</text>
</comment>
<evidence type="ECO:0000313" key="1">
    <source>
        <dbReference type="EMBL" id="GLL16277.1"/>
    </source>
</evidence>
<dbReference type="SUPFAM" id="SSF53448">
    <property type="entry name" value="Nucleotide-diphospho-sugar transferases"/>
    <property type="match status" value="1"/>
</dbReference>
<organism evidence="1 2">
    <name type="scientific">Pseudonocardia halophobica</name>
    <dbReference type="NCBI Taxonomy" id="29401"/>
    <lineage>
        <taxon>Bacteria</taxon>
        <taxon>Bacillati</taxon>
        <taxon>Actinomycetota</taxon>
        <taxon>Actinomycetes</taxon>
        <taxon>Pseudonocardiales</taxon>
        <taxon>Pseudonocardiaceae</taxon>
        <taxon>Pseudonocardia</taxon>
    </lineage>
</organism>